<protein>
    <recommendedName>
        <fullName evidence="4">Peptidase</fullName>
    </recommendedName>
</protein>
<proteinExistence type="predicted"/>
<dbReference type="AlphaFoldDB" id="A0A858REE1"/>
<evidence type="ECO:0000256" key="1">
    <source>
        <dbReference type="SAM" id="Phobius"/>
    </source>
</evidence>
<keyword evidence="1" id="KW-0812">Transmembrane</keyword>
<feature type="transmembrane region" description="Helical" evidence="1">
    <location>
        <begin position="174"/>
        <end position="199"/>
    </location>
</feature>
<feature type="transmembrane region" description="Helical" evidence="1">
    <location>
        <begin position="34"/>
        <end position="54"/>
    </location>
</feature>
<gene>
    <name evidence="2" type="ORF">HHL09_02420</name>
</gene>
<keyword evidence="3" id="KW-1185">Reference proteome</keyword>
<feature type="transmembrane region" description="Helical" evidence="1">
    <location>
        <begin position="208"/>
        <end position="226"/>
    </location>
</feature>
<dbReference type="KEGG" id="luo:HHL09_02420"/>
<dbReference type="PANTHER" id="PTHR40115">
    <property type="entry name" value="INNER MEMBRANE PROTEIN WITH PEPSY TM HELIX"/>
    <property type="match status" value="1"/>
</dbReference>
<evidence type="ECO:0000313" key="2">
    <source>
        <dbReference type="EMBL" id="QJE94680.1"/>
    </source>
</evidence>
<name>A0A858REE1_9BACT</name>
<sequence length="227" mass="25141">MQVAEAPRPAAADPAIASARDAAKKRKAFWTKQFYLWHWVSSAICLAAMLLFAFTGITLNHAGQIPAKPQVTETKLKLPDDLLGKIAATEGEADSKAALPDELSAWLRKELRTPIKGKVAEWSEFEIYLGLPRPGGDAWVSIDRETGEVVHELTNRGAISYLNDLHKGRHTGPVWSWFIDIFSIACVVFCLTGLALLWVHAKRRPKTWPIVAAGILLPVILIVFFVH</sequence>
<evidence type="ECO:0008006" key="4">
    <source>
        <dbReference type="Google" id="ProtNLM"/>
    </source>
</evidence>
<dbReference type="Pfam" id="PF16357">
    <property type="entry name" value="PepSY_TM_like_2"/>
    <property type="match status" value="1"/>
</dbReference>
<accession>A0A858REE1</accession>
<organism evidence="2 3">
    <name type="scientific">Luteolibacter luteus</name>
    <dbReference type="NCBI Taxonomy" id="2728835"/>
    <lineage>
        <taxon>Bacteria</taxon>
        <taxon>Pseudomonadati</taxon>
        <taxon>Verrucomicrobiota</taxon>
        <taxon>Verrucomicrobiia</taxon>
        <taxon>Verrucomicrobiales</taxon>
        <taxon>Verrucomicrobiaceae</taxon>
        <taxon>Luteolibacter</taxon>
    </lineage>
</organism>
<reference evidence="2 3" key="1">
    <citation type="submission" date="2020-04" db="EMBL/GenBank/DDBJ databases">
        <title>Luteolibacter sp. G-1-1-1 isolated from soil.</title>
        <authorList>
            <person name="Dahal R.H."/>
        </authorList>
    </citation>
    <scope>NUCLEOTIDE SEQUENCE [LARGE SCALE GENOMIC DNA]</scope>
    <source>
        <strain evidence="2 3">G-1-1-1</strain>
    </source>
</reference>
<keyword evidence="1" id="KW-0472">Membrane</keyword>
<dbReference type="Proteomes" id="UP000501812">
    <property type="component" value="Chromosome"/>
</dbReference>
<dbReference type="InterPro" id="IPR032307">
    <property type="entry name" value="PepSY_TM-like_2"/>
</dbReference>
<dbReference type="EMBL" id="CP051774">
    <property type="protein sequence ID" value="QJE94680.1"/>
    <property type="molecule type" value="Genomic_DNA"/>
</dbReference>
<dbReference type="PANTHER" id="PTHR40115:SF1">
    <property type="entry name" value="INNER MEMBRANE PROTEIN WITH PEPSY TM HELIX"/>
    <property type="match status" value="1"/>
</dbReference>
<evidence type="ECO:0000313" key="3">
    <source>
        <dbReference type="Proteomes" id="UP000501812"/>
    </source>
</evidence>
<keyword evidence="1" id="KW-1133">Transmembrane helix</keyword>
<dbReference type="RefSeq" id="WP_169452901.1">
    <property type="nucleotide sequence ID" value="NZ_CP051774.1"/>
</dbReference>